<protein>
    <submittedName>
        <fullName evidence="5">Cystathionine gamma-synthase</fullName>
        <ecNumber evidence="5">2.5.1.48</ecNumber>
    </submittedName>
</protein>
<accession>A0ABD6BRQ1</accession>
<organism evidence="5 6">
    <name type="scientific">Halolamina litorea</name>
    <dbReference type="NCBI Taxonomy" id="1515593"/>
    <lineage>
        <taxon>Archaea</taxon>
        <taxon>Methanobacteriati</taxon>
        <taxon>Methanobacteriota</taxon>
        <taxon>Stenosarchaea group</taxon>
        <taxon>Halobacteria</taxon>
        <taxon>Halobacteriales</taxon>
        <taxon>Haloferacaceae</taxon>
    </lineage>
</organism>
<dbReference type="Gene3D" id="3.90.1150.10">
    <property type="entry name" value="Aspartate Aminotransferase, domain 1"/>
    <property type="match status" value="1"/>
</dbReference>
<keyword evidence="5" id="KW-0808">Transferase</keyword>
<dbReference type="PIRSF" id="PIRSF001434">
    <property type="entry name" value="CGS"/>
    <property type="match status" value="1"/>
</dbReference>
<evidence type="ECO:0000256" key="2">
    <source>
        <dbReference type="ARBA" id="ARBA00009077"/>
    </source>
</evidence>
<feature type="region of interest" description="Disordered" evidence="4">
    <location>
        <begin position="42"/>
        <end position="62"/>
    </location>
</feature>
<keyword evidence="6" id="KW-1185">Reference proteome</keyword>
<dbReference type="Pfam" id="PF01053">
    <property type="entry name" value="Cys_Met_Meta_PP"/>
    <property type="match status" value="1"/>
</dbReference>
<dbReference type="NCBIfam" id="NF005871">
    <property type="entry name" value="PRK07811.1"/>
    <property type="match status" value="1"/>
</dbReference>
<dbReference type="FunFam" id="3.90.1150.10:FF:000008">
    <property type="entry name" value="Cystathionine gamma-synthase"/>
    <property type="match status" value="1"/>
</dbReference>
<comment type="similarity">
    <text evidence="2">Belongs to the trans-sulfuration enzymes family.</text>
</comment>
<name>A0ABD6BRQ1_9EURY</name>
<dbReference type="InterPro" id="IPR015421">
    <property type="entry name" value="PyrdxlP-dep_Trfase_major"/>
</dbReference>
<sequence length="393" mass="42921">MSDDHDDDATEERIETRAIHAGQAPDEETGALMTPIYANSTYKQDAPGDHRGYEYSRTGNPTRTDLEANLASLEGGEFGRAFSSGMGSINTVLNLLESGDHVVAGDDVYGGTHRIFTQVYEDYDLSFNFVDTTDHDAVREAMTEDTELLWVESPTNPLLNVNDIDALTDIADEYGALSAVDNTFATPMLQRPLEHGADIVSHSLTKYLGGHSDVVGGALITDDHELDERIGFYQNSVGATPSPFDCFLVLRGTKTLPVRMDRHCENADELAHWLEDHDAVDRVYYPGLASHPDHDLAVEQMDDFGGMLSFELDGTLDEARTVVAETEVFTLAESLGGVESLIEQPATMTHAAIPKEERVAAGLTDGLIRVSVGVEHIDDMKADLQRAFDAALE</sequence>
<keyword evidence="3" id="KW-0663">Pyridoxal phosphate</keyword>
<dbReference type="PROSITE" id="PS00868">
    <property type="entry name" value="CYS_MET_METAB_PP"/>
    <property type="match status" value="1"/>
</dbReference>
<dbReference type="PANTHER" id="PTHR11808">
    <property type="entry name" value="TRANS-SULFURATION ENZYME FAMILY MEMBER"/>
    <property type="match status" value="1"/>
</dbReference>
<dbReference type="Proteomes" id="UP001597139">
    <property type="component" value="Unassembled WGS sequence"/>
</dbReference>
<dbReference type="InterPro" id="IPR015424">
    <property type="entry name" value="PyrdxlP-dep_Trfase"/>
</dbReference>
<evidence type="ECO:0000256" key="3">
    <source>
        <dbReference type="ARBA" id="ARBA00022898"/>
    </source>
</evidence>
<gene>
    <name evidence="5" type="ORF">ACFSAU_09670</name>
</gene>
<dbReference type="EMBL" id="JBHUCZ010000009">
    <property type="protein sequence ID" value="MFD1567762.1"/>
    <property type="molecule type" value="Genomic_DNA"/>
</dbReference>
<evidence type="ECO:0000313" key="6">
    <source>
        <dbReference type="Proteomes" id="UP001597139"/>
    </source>
</evidence>
<dbReference type="EC" id="2.5.1.48" evidence="5"/>
<feature type="compositionally biased region" description="Acidic residues" evidence="4">
    <location>
        <begin position="1"/>
        <end position="10"/>
    </location>
</feature>
<evidence type="ECO:0000256" key="1">
    <source>
        <dbReference type="ARBA" id="ARBA00001933"/>
    </source>
</evidence>
<dbReference type="PANTHER" id="PTHR11808:SF15">
    <property type="entry name" value="CYSTATHIONINE GAMMA-LYASE"/>
    <property type="match status" value="1"/>
</dbReference>
<dbReference type="Gene3D" id="3.40.640.10">
    <property type="entry name" value="Type I PLP-dependent aspartate aminotransferase-like (Major domain)"/>
    <property type="match status" value="1"/>
</dbReference>
<dbReference type="CDD" id="cd00614">
    <property type="entry name" value="CGS_like"/>
    <property type="match status" value="1"/>
</dbReference>
<dbReference type="FunFam" id="3.40.640.10:FF:000009">
    <property type="entry name" value="Cystathionine gamma-synthase homolog"/>
    <property type="match status" value="1"/>
</dbReference>
<dbReference type="RefSeq" id="WP_267647074.1">
    <property type="nucleotide sequence ID" value="NZ_JANHGR010000001.1"/>
</dbReference>
<dbReference type="InterPro" id="IPR054542">
    <property type="entry name" value="Cys_met_metab_PP"/>
</dbReference>
<dbReference type="SUPFAM" id="SSF53383">
    <property type="entry name" value="PLP-dependent transferases"/>
    <property type="match status" value="1"/>
</dbReference>
<evidence type="ECO:0000313" key="5">
    <source>
        <dbReference type="EMBL" id="MFD1567762.1"/>
    </source>
</evidence>
<dbReference type="InterPro" id="IPR000277">
    <property type="entry name" value="Cys/Met-Metab_PyrdxlP-dep_enz"/>
</dbReference>
<proteinExistence type="inferred from homology"/>
<reference evidence="5 6" key="1">
    <citation type="journal article" date="2019" name="Int. J. Syst. Evol. Microbiol.">
        <title>The Global Catalogue of Microorganisms (GCM) 10K type strain sequencing project: providing services to taxonomists for standard genome sequencing and annotation.</title>
        <authorList>
            <consortium name="The Broad Institute Genomics Platform"/>
            <consortium name="The Broad Institute Genome Sequencing Center for Infectious Disease"/>
            <person name="Wu L."/>
            <person name="Ma J."/>
        </authorList>
    </citation>
    <scope>NUCLEOTIDE SEQUENCE [LARGE SCALE GENOMIC DNA]</scope>
    <source>
        <strain evidence="5 6">CGMCC 1.12859</strain>
    </source>
</reference>
<dbReference type="AlphaFoldDB" id="A0ABD6BRQ1"/>
<comment type="cofactor">
    <cofactor evidence="1">
        <name>pyridoxal 5'-phosphate</name>
        <dbReference type="ChEBI" id="CHEBI:597326"/>
    </cofactor>
</comment>
<dbReference type="InterPro" id="IPR015422">
    <property type="entry name" value="PyrdxlP-dep_Trfase_small"/>
</dbReference>
<evidence type="ECO:0000256" key="4">
    <source>
        <dbReference type="SAM" id="MobiDB-lite"/>
    </source>
</evidence>
<dbReference type="GO" id="GO:0003962">
    <property type="term" value="F:cystathionine gamma-synthase activity"/>
    <property type="evidence" value="ECO:0007669"/>
    <property type="project" value="UniProtKB-EC"/>
</dbReference>
<feature type="region of interest" description="Disordered" evidence="4">
    <location>
        <begin position="1"/>
        <end position="30"/>
    </location>
</feature>
<comment type="caution">
    <text evidence="5">The sequence shown here is derived from an EMBL/GenBank/DDBJ whole genome shotgun (WGS) entry which is preliminary data.</text>
</comment>